<dbReference type="EMBL" id="CM018041">
    <property type="protein sequence ID" value="KAA8534013.1"/>
    <property type="molecule type" value="Genomic_DNA"/>
</dbReference>
<gene>
    <name evidence="14" type="ORF">F0562_031530</name>
</gene>
<feature type="domain" description="Cation/H(+) antiporter C-terminal" evidence="13">
    <location>
        <begin position="484"/>
        <end position="624"/>
    </location>
</feature>
<dbReference type="PANTHER" id="PTHR32468">
    <property type="entry name" value="CATION/H + ANTIPORTER"/>
    <property type="match status" value="1"/>
</dbReference>
<comment type="similarity">
    <text evidence="9">Belongs to the monovalent cation:proton antiporter 2 (CPA2) transporter (TC 2.A.37) family. CHX (TC 2.A.37.4) subfamily.</text>
</comment>
<comment type="subcellular location">
    <subcellularLocation>
        <location evidence="1">Membrane</location>
        <topology evidence="1">Multi-pass membrane protein</topology>
    </subcellularLocation>
</comment>
<dbReference type="GO" id="GO:0016020">
    <property type="term" value="C:membrane"/>
    <property type="evidence" value="ECO:0007669"/>
    <property type="project" value="UniProtKB-SubCell"/>
</dbReference>
<dbReference type="GO" id="GO:0015297">
    <property type="term" value="F:antiporter activity"/>
    <property type="evidence" value="ECO:0007669"/>
    <property type="project" value="InterPro"/>
</dbReference>
<dbReference type="GO" id="GO:0006885">
    <property type="term" value="P:regulation of pH"/>
    <property type="evidence" value="ECO:0007669"/>
    <property type="project" value="TreeGrafter"/>
</dbReference>
<dbReference type="Pfam" id="PF23259">
    <property type="entry name" value="CHX17_C"/>
    <property type="match status" value="1"/>
</dbReference>
<dbReference type="GO" id="GO:0012505">
    <property type="term" value="C:endomembrane system"/>
    <property type="evidence" value="ECO:0007669"/>
    <property type="project" value="TreeGrafter"/>
</dbReference>
<dbReference type="Pfam" id="PF23256">
    <property type="entry name" value="CHX17_2nd"/>
    <property type="match status" value="1"/>
</dbReference>
<dbReference type="AlphaFoldDB" id="A0A5J5ASS4"/>
<evidence type="ECO:0000256" key="3">
    <source>
        <dbReference type="ARBA" id="ARBA00022538"/>
    </source>
</evidence>
<dbReference type="InterPro" id="IPR038770">
    <property type="entry name" value="Na+/solute_symporter_sf"/>
</dbReference>
<feature type="domain" description="Cation/H(+) antiporter central" evidence="12">
    <location>
        <begin position="390"/>
        <end position="469"/>
    </location>
</feature>
<evidence type="ECO:0000259" key="13">
    <source>
        <dbReference type="Pfam" id="PF23259"/>
    </source>
</evidence>
<feature type="transmembrane region" description="Helical" evidence="10">
    <location>
        <begin position="34"/>
        <end position="56"/>
    </location>
</feature>
<evidence type="ECO:0000256" key="5">
    <source>
        <dbReference type="ARBA" id="ARBA00022958"/>
    </source>
</evidence>
<name>A0A5J5ASS4_9ASTE</name>
<evidence type="ECO:0000256" key="6">
    <source>
        <dbReference type="ARBA" id="ARBA00022989"/>
    </source>
</evidence>
<evidence type="ECO:0000313" key="14">
    <source>
        <dbReference type="EMBL" id="KAA8534013.1"/>
    </source>
</evidence>
<dbReference type="InterPro" id="IPR057291">
    <property type="entry name" value="CHX17_2nd"/>
</dbReference>
<keyword evidence="4 10" id="KW-0812">Transmembrane</keyword>
<evidence type="ECO:0000256" key="10">
    <source>
        <dbReference type="SAM" id="Phobius"/>
    </source>
</evidence>
<proteinExistence type="inferred from homology"/>
<feature type="transmembrane region" description="Helical" evidence="10">
    <location>
        <begin position="262"/>
        <end position="282"/>
    </location>
</feature>
<feature type="transmembrane region" description="Helical" evidence="10">
    <location>
        <begin position="102"/>
        <end position="124"/>
    </location>
</feature>
<feature type="domain" description="Cation/H+ exchanger transmembrane" evidence="11">
    <location>
        <begin position="176"/>
        <end position="311"/>
    </location>
</feature>
<dbReference type="Pfam" id="PF00999">
    <property type="entry name" value="Na_H_Exchanger"/>
    <property type="match status" value="2"/>
</dbReference>
<keyword evidence="15" id="KW-1185">Reference proteome</keyword>
<reference evidence="14 15" key="1">
    <citation type="submission" date="2019-09" db="EMBL/GenBank/DDBJ databases">
        <title>A chromosome-level genome assembly of the Chinese tupelo Nyssa sinensis.</title>
        <authorList>
            <person name="Yang X."/>
            <person name="Kang M."/>
            <person name="Yang Y."/>
            <person name="Xiong H."/>
            <person name="Wang M."/>
            <person name="Zhang Z."/>
            <person name="Wang Z."/>
            <person name="Wu H."/>
            <person name="Ma T."/>
            <person name="Liu J."/>
            <person name="Xi Z."/>
        </authorList>
    </citation>
    <scope>NUCLEOTIDE SEQUENCE [LARGE SCALE GENOMIC DNA]</scope>
    <source>
        <strain evidence="14">J267</strain>
        <tissue evidence="14">Leaf</tissue>
    </source>
</reference>
<dbReference type="InterPro" id="IPR006153">
    <property type="entry name" value="Cation/H_exchanger_TM"/>
</dbReference>
<keyword evidence="6 10" id="KW-1133">Transmembrane helix</keyword>
<evidence type="ECO:0000259" key="11">
    <source>
        <dbReference type="Pfam" id="PF00999"/>
    </source>
</evidence>
<evidence type="ECO:0008006" key="16">
    <source>
        <dbReference type="Google" id="ProtNLM"/>
    </source>
</evidence>
<protein>
    <recommendedName>
        <fullName evidence="16">Cation/H+ exchanger domain-containing protein</fullName>
    </recommendedName>
</protein>
<keyword evidence="2" id="KW-0813">Transport</keyword>
<dbReference type="PANTHER" id="PTHR32468:SF35">
    <property type="entry name" value="CATION_H+ EXCHANGER DOMAIN-CONTAINING PROTEIN"/>
    <property type="match status" value="1"/>
</dbReference>
<keyword evidence="5" id="KW-0630">Potassium</keyword>
<evidence type="ECO:0000256" key="2">
    <source>
        <dbReference type="ARBA" id="ARBA00022448"/>
    </source>
</evidence>
<dbReference type="GO" id="GO:0006813">
    <property type="term" value="P:potassium ion transport"/>
    <property type="evidence" value="ECO:0007669"/>
    <property type="project" value="UniProtKB-KW"/>
</dbReference>
<dbReference type="GO" id="GO:1902600">
    <property type="term" value="P:proton transmembrane transport"/>
    <property type="evidence" value="ECO:0007669"/>
    <property type="project" value="InterPro"/>
</dbReference>
<feature type="transmembrane region" description="Helical" evidence="10">
    <location>
        <begin position="294"/>
        <end position="316"/>
    </location>
</feature>
<evidence type="ECO:0000256" key="8">
    <source>
        <dbReference type="ARBA" id="ARBA00023136"/>
    </source>
</evidence>
<sequence>MLVETIATFGLMFFLFSVGVKMDTGMMVVPERKAMAISISVTFFTLALTSLLSVVLKKCVTMDASLAQSLTFIAASQCLTPFPNIACLLTELKILNTDLGRLAISSAMFCDILGISLTAVGFALAHNTDGSADGSVQTSVLACLSIIAFLVAIVYVIRPVVLWILRRTPEGEPHFVLGPLIFGLAVPDGPPLGSALTTKLDSLVTGLLYPTYLTVSGLQTNIFKINFQSSWIVFAMVFFASLVKIGAVILPACCSNMSVREAIIVGLMLNARGICELMVYNLWKKGNILNDQEFALAVISVIGVTAIITPLIRYLYDPSKLHVPTKRRTIQQARRDPELRIMHFFSSSLLAGPPPVLVAHQSQHQPQRTLETSNSWSNHIINALRQYELQNKGCASVQSFSCIAHFNTMHEDIYRVANDQTSTILIVPFHKQWAIDGSIGSVNRAIRTMNIKILDTAPCSVGILVDRGILSGSLTILNNRSVYHVAVIYISGADDGEALCYGARMAKHRYVTLTVIRFLLFGCHNARERKLDNDLIDEVRYDNVGNKGFLYKEEVVRDGVGLASSIKPLENRCDLIVVGRHHQESPLLLGLDAWSECPELGVIGDMLASPDHVSTASVLVVQQQKVGAKLLAHSSKQVFNDTGRREVFG</sequence>
<dbReference type="InterPro" id="IPR050794">
    <property type="entry name" value="CPA2_transporter"/>
</dbReference>
<keyword evidence="8 10" id="KW-0472">Membrane</keyword>
<evidence type="ECO:0000256" key="9">
    <source>
        <dbReference type="ARBA" id="ARBA00038341"/>
    </source>
</evidence>
<dbReference type="Gene3D" id="1.20.1530.20">
    <property type="match status" value="1"/>
</dbReference>
<keyword evidence="7" id="KW-0406">Ion transport</keyword>
<feature type="transmembrane region" description="Helical" evidence="10">
    <location>
        <begin position="231"/>
        <end position="250"/>
    </location>
</feature>
<evidence type="ECO:0000259" key="12">
    <source>
        <dbReference type="Pfam" id="PF23256"/>
    </source>
</evidence>
<accession>A0A5J5ASS4</accession>
<evidence type="ECO:0000256" key="7">
    <source>
        <dbReference type="ARBA" id="ARBA00023065"/>
    </source>
</evidence>
<dbReference type="InterPro" id="IPR057290">
    <property type="entry name" value="CHX17_C"/>
</dbReference>
<dbReference type="Proteomes" id="UP000325577">
    <property type="component" value="Linkage Group LG18"/>
</dbReference>
<dbReference type="OrthoDB" id="2687058at2759"/>
<evidence type="ECO:0000313" key="15">
    <source>
        <dbReference type="Proteomes" id="UP000325577"/>
    </source>
</evidence>
<feature type="transmembrane region" description="Helical" evidence="10">
    <location>
        <begin position="136"/>
        <end position="157"/>
    </location>
</feature>
<organism evidence="14 15">
    <name type="scientific">Nyssa sinensis</name>
    <dbReference type="NCBI Taxonomy" id="561372"/>
    <lineage>
        <taxon>Eukaryota</taxon>
        <taxon>Viridiplantae</taxon>
        <taxon>Streptophyta</taxon>
        <taxon>Embryophyta</taxon>
        <taxon>Tracheophyta</taxon>
        <taxon>Spermatophyta</taxon>
        <taxon>Magnoliopsida</taxon>
        <taxon>eudicotyledons</taxon>
        <taxon>Gunneridae</taxon>
        <taxon>Pentapetalae</taxon>
        <taxon>asterids</taxon>
        <taxon>Cornales</taxon>
        <taxon>Nyssaceae</taxon>
        <taxon>Nyssa</taxon>
    </lineage>
</organism>
<keyword evidence="3" id="KW-0633">Potassium transport</keyword>
<feature type="transmembrane region" description="Helical" evidence="10">
    <location>
        <begin position="6"/>
        <end position="22"/>
    </location>
</feature>
<evidence type="ECO:0000256" key="1">
    <source>
        <dbReference type="ARBA" id="ARBA00004141"/>
    </source>
</evidence>
<feature type="domain" description="Cation/H+ exchanger transmembrane" evidence="11">
    <location>
        <begin position="3"/>
        <end position="168"/>
    </location>
</feature>
<evidence type="ECO:0000256" key="4">
    <source>
        <dbReference type="ARBA" id="ARBA00022692"/>
    </source>
</evidence>